<evidence type="ECO:0000256" key="3">
    <source>
        <dbReference type="ARBA" id="ARBA00022598"/>
    </source>
</evidence>
<evidence type="ECO:0000313" key="11">
    <source>
        <dbReference type="EMBL" id="VAV90499.1"/>
    </source>
</evidence>
<dbReference type="InterPro" id="IPR016185">
    <property type="entry name" value="PreATP-grasp_dom_sf"/>
</dbReference>
<dbReference type="Pfam" id="PF02955">
    <property type="entry name" value="GSH-S_ATP"/>
    <property type="match status" value="1"/>
</dbReference>
<dbReference type="PANTHER" id="PTHR21621">
    <property type="entry name" value="RIBOSOMAL PROTEIN S6 MODIFICATION PROTEIN"/>
    <property type="match status" value="1"/>
</dbReference>
<protein>
    <submittedName>
        <fullName evidence="11">Glutathione synthetase</fullName>
        <ecNumber evidence="11">6.3.2.3</ecNumber>
    </submittedName>
</protein>
<dbReference type="InterPro" id="IPR013815">
    <property type="entry name" value="ATP_grasp_subdomain_1"/>
</dbReference>
<organism evidence="11">
    <name type="scientific">hydrothermal vent metagenome</name>
    <dbReference type="NCBI Taxonomy" id="652676"/>
    <lineage>
        <taxon>unclassified sequences</taxon>
        <taxon>metagenomes</taxon>
        <taxon>ecological metagenomes</taxon>
    </lineage>
</organism>
<evidence type="ECO:0000256" key="8">
    <source>
        <dbReference type="ARBA" id="ARBA00022842"/>
    </source>
</evidence>
<dbReference type="SUPFAM" id="SSF52440">
    <property type="entry name" value="PreATP-grasp domain"/>
    <property type="match status" value="1"/>
</dbReference>
<evidence type="ECO:0000256" key="1">
    <source>
        <dbReference type="ARBA" id="ARBA00001936"/>
    </source>
</evidence>
<comment type="cofactor">
    <cofactor evidence="2">
        <name>Mg(2+)</name>
        <dbReference type="ChEBI" id="CHEBI:18420"/>
    </cofactor>
</comment>
<dbReference type="GO" id="GO:0005737">
    <property type="term" value="C:cytoplasm"/>
    <property type="evidence" value="ECO:0007669"/>
    <property type="project" value="TreeGrafter"/>
</dbReference>
<dbReference type="InterPro" id="IPR011761">
    <property type="entry name" value="ATP-grasp"/>
</dbReference>
<proteinExistence type="inferred from homology"/>
<keyword evidence="9" id="KW-0464">Manganese</keyword>
<evidence type="ECO:0000256" key="2">
    <source>
        <dbReference type="ARBA" id="ARBA00001946"/>
    </source>
</evidence>
<evidence type="ECO:0000259" key="10">
    <source>
        <dbReference type="PROSITE" id="PS50975"/>
    </source>
</evidence>
<dbReference type="NCBIfam" id="NF003573">
    <property type="entry name" value="PRK05246.1"/>
    <property type="match status" value="1"/>
</dbReference>
<accession>A0A3B0RES3</accession>
<dbReference type="InterPro" id="IPR004215">
    <property type="entry name" value="GSHS_N"/>
</dbReference>
<keyword evidence="4" id="KW-0317">Glutathione biosynthesis</keyword>
<evidence type="ECO:0000256" key="6">
    <source>
        <dbReference type="ARBA" id="ARBA00022741"/>
    </source>
</evidence>
<reference evidence="11" key="1">
    <citation type="submission" date="2018-06" db="EMBL/GenBank/DDBJ databases">
        <authorList>
            <person name="Zhirakovskaya E."/>
        </authorList>
    </citation>
    <scope>NUCLEOTIDE SEQUENCE</scope>
</reference>
<dbReference type="EMBL" id="UOEJ01000010">
    <property type="protein sequence ID" value="VAV90499.1"/>
    <property type="molecule type" value="Genomic_DNA"/>
</dbReference>
<dbReference type="Pfam" id="PF02951">
    <property type="entry name" value="GSH-S_N"/>
    <property type="match status" value="1"/>
</dbReference>
<evidence type="ECO:0000256" key="7">
    <source>
        <dbReference type="ARBA" id="ARBA00022840"/>
    </source>
</evidence>
<dbReference type="GO" id="GO:0046872">
    <property type="term" value="F:metal ion binding"/>
    <property type="evidence" value="ECO:0007669"/>
    <property type="project" value="UniProtKB-KW"/>
</dbReference>
<dbReference type="Gene3D" id="3.40.50.20">
    <property type="match status" value="1"/>
</dbReference>
<keyword evidence="8" id="KW-0460">Magnesium</keyword>
<dbReference type="PROSITE" id="PS50975">
    <property type="entry name" value="ATP_GRASP"/>
    <property type="match status" value="1"/>
</dbReference>
<keyword evidence="3 11" id="KW-0436">Ligase</keyword>
<keyword evidence="6" id="KW-0547">Nucleotide-binding</keyword>
<dbReference type="EC" id="6.3.2.3" evidence="11"/>
<dbReference type="HAMAP" id="MF_00162">
    <property type="entry name" value="GSH_S"/>
    <property type="match status" value="1"/>
</dbReference>
<evidence type="ECO:0000256" key="4">
    <source>
        <dbReference type="ARBA" id="ARBA00022684"/>
    </source>
</evidence>
<evidence type="ECO:0000256" key="5">
    <source>
        <dbReference type="ARBA" id="ARBA00022723"/>
    </source>
</evidence>
<keyword evidence="7" id="KW-0067">ATP-binding</keyword>
<keyword evidence="5" id="KW-0479">Metal-binding</keyword>
<dbReference type="GO" id="GO:0005524">
    <property type="term" value="F:ATP binding"/>
    <property type="evidence" value="ECO:0007669"/>
    <property type="project" value="UniProtKB-KW"/>
</dbReference>
<dbReference type="InterPro" id="IPR004218">
    <property type="entry name" value="GSHS_ATP-bd"/>
</dbReference>
<sequence length="313" mass="35278">MTLAVALQMDPLESVDIDGDSSFALGLEAEKRGHKLYHYDVNDLSFQDGRVTAYARPVTLRRQMGDHFSFGEERKIDLAEDIDVILMRQDPPFHMGYITATHILEHIHPETLVVNDPASVRNAPEKIFLTRFPDLMPPTMITRNRRDVELFRAEHKDIIVKPLYGNGGAGVFRIREDDQNLNSLIEMFQESNPEAFIIQKFLPEVTEGDKRIILVDGQAVGAINRVPLPGEVRSNMHVGGEARKTGLTDRERHICEAIGPTLHEQGLLFVGIDVIGDYLTEINVTSPTGIQEIQRFDGTNIAALLWDAIEKRF</sequence>
<dbReference type="AlphaFoldDB" id="A0A3B0RES3"/>
<dbReference type="Gene3D" id="3.30.470.20">
    <property type="entry name" value="ATP-grasp fold, B domain"/>
    <property type="match status" value="1"/>
</dbReference>
<dbReference type="Gene3D" id="3.30.1490.20">
    <property type="entry name" value="ATP-grasp fold, A domain"/>
    <property type="match status" value="1"/>
</dbReference>
<feature type="domain" description="ATP-grasp" evidence="10">
    <location>
        <begin position="126"/>
        <end position="310"/>
    </location>
</feature>
<dbReference type="NCBIfam" id="TIGR01380">
    <property type="entry name" value="glut_syn"/>
    <property type="match status" value="1"/>
</dbReference>
<dbReference type="InterPro" id="IPR006284">
    <property type="entry name" value="Glut_synth_pro"/>
</dbReference>
<comment type="cofactor">
    <cofactor evidence="1">
        <name>Mn(2+)</name>
        <dbReference type="ChEBI" id="CHEBI:29035"/>
    </cofactor>
</comment>
<dbReference type="GO" id="GO:0004363">
    <property type="term" value="F:glutathione synthase activity"/>
    <property type="evidence" value="ECO:0007669"/>
    <property type="project" value="UniProtKB-EC"/>
</dbReference>
<dbReference type="SUPFAM" id="SSF56059">
    <property type="entry name" value="Glutathione synthetase ATP-binding domain-like"/>
    <property type="match status" value="1"/>
</dbReference>
<name>A0A3B0RES3_9ZZZZ</name>
<dbReference type="PANTHER" id="PTHR21621:SF4">
    <property type="entry name" value="GLUTATHIONE SYNTHETASE"/>
    <property type="match status" value="1"/>
</dbReference>
<evidence type="ECO:0000256" key="9">
    <source>
        <dbReference type="ARBA" id="ARBA00023211"/>
    </source>
</evidence>
<gene>
    <name evidence="11" type="ORF">MNBD_ALPHA01-1266</name>
</gene>